<dbReference type="Pfam" id="PF01546">
    <property type="entry name" value="Peptidase_M20"/>
    <property type="match status" value="1"/>
</dbReference>
<dbReference type="Gene3D" id="3.30.70.360">
    <property type="match status" value="1"/>
</dbReference>
<evidence type="ECO:0000256" key="3">
    <source>
        <dbReference type="ARBA" id="ARBA00022801"/>
    </source>
</evidence>
<keyword evidence="5" id="KW-0170">Cobalt</keyword>
<dbReference type="InterPro" id="IPR001261">
    <property type="entry name" value="ArgE/DapE_CS"/>
</dbReference>
<dbReference type="SUPFAM" id="SSF55031">
    <property type="entry name" value="Bacterial exopeptidase dimerisation domain"/>
    <property type="match status" value="1"/>
</dbReference>
<dbReference type="GO" id="GO:0008777">
    <property type="term" value="F:acetylornithine deacetylase activity"/>
    <property type="evidence" value="ECO:0007669"/>
    <property type="project" value="TreeGrafter"/>
</dbReference>
<dbReference type="InterPro" id="IPR036264">
    <property type="entry name" value="Bact_exopeptidase_dim_dom"/>
</dbReference>
<evidence type="ECO:0000256" key="5">
    <source>
        <dbReference type="ARBA" id="ARBA00023285"/>
    </source>
</evidence>
<keyword evidence="8" id="KW-1185">Reference proteome</keyword>
<dbReference type="CDD" id="cd05651">
    <property type="entry name" value="M20_ArgE_DapE-like"/>
    <property type="match status" value="1"/>
</dbReference>
<protein>
    <submittedName>
        <fullName evidence="7">Acetylornithine deacetylase</fullName>
    </submittedName>
</protein>
<dbReference type="Proteomes" id="UP000095552">
    <property type="component" value="Unassembled WGS sequence"/>
</dbReference>
<sequence length="351" mass="38290">MDALTIEAVDLLKALIKTPSFSKEEDQTADIISDFLSKKAVAVDRVGNNIWAKNLNFDPNKPTILLNSHHDTVKPNSGYTNDPFDAKIEDEKLYGLGSNDAGGCLVSLIATFLNYYAKPNLAYNLILAASAEEEISGKGGIENLVPHLPAIDFAIVGEPTQMNLAIAEKGLMVLDCVAKGKSGHAARNEGKNAIYKAIEDIDWFKTHEFEEISETLGPIKMSVTVIEAGKQHNVVPDECKFVVDVRTTDILSNLETLKIIEENVSSTVKPRSTRLNPSGIPKNHPIVKAGLELGKQTYGSPTLSDQALMPFPSLKLGPGDSARSHTADEYIYLSEIENGIKDYIKILDKLL</sequence>
<feature type="domain" description="Peptidase M20 dimerisation" evidence="6">
    <location>
        <begin position="166"/>
        <end position="266"/>
    </location>
</feature>
<dbReference type="Gene3D" id="3.40.630.10">
    <property type="entry name" value="Zn peptidases"/>
    <property type="match status" value="1"/>
</dbReference>
<keyword evidence="2" id="KW-0479">Metal-binding</keyword>
<evidence type="ECO:0000256" key="4">
    <source>
        <dbReference type="ARBA" id="ARBA00022833"/>
    </source>
</evidence>
<dbReference type="AlphaFoldDB" id="A0A1E5T3K7"/>
<comment type="cofactor">
    <cofactor evidence="1">
        <name>Zn(2+)</name>
        <dbReference type="ChEBI" id="CHEBI:29105"/>
    </cofactor>
</comment>
<dbReference type="EMBL" id="MDGQ01000004">
    <property type="protein sequence ID" value="OEK05969.1"/>
    <property type="molecule type" value="Genomic_DNA"/>
</dbReference>
<evidence type="ECO:0000313" key="7">
    <source>
        <dbReference type="EMBL" id="OEK05969.1"/>
    </source>
</evidence>
<name>A0A1E5T3K7_9BACT</name>
<comment type="caution">
    <text evidence="7">The sequence shown here is derived from an EMBL/GenBank/DDBJ whole genome shotgun (WGS) entry which is preliminary data.</text>
</comment>
<keyword evidence="4" id="KW-0862">Zinc</keyword>
<evidence type="ECO:0000256" key="1">
    <source>
        <dbReference type="ARBA" id="ARBA00001947"/>
    </source>
</evidence>
<dbReference type="GO" id="GO:0046872">
    <property type="term" value="F:metal ion binding"/>
    <property type="evidence" value="ECO:0007669"/>
    <property type="project" value="UniProtKB-KW"/>
</dbReference>
<accession>A0A1E5T3K7</accession>
<dbReference type="Pfam" id="PF07687">
    <property type="entry name" value="M20_dimer"/>
    <property type="match status" value="1"/>
</dbReference>
<dbReference type="InterPro" id="IPR002933">
    <property type="entry name" value="Peptidase_M20"/>
</dbReference>
<reference evidence="7 8" key="1">
    <citation type="submission" date="2016-08" db="EMBL/GenBank/DDBJ databases">
        <title>Draft genome of Fabibacter sp. strain SK-8.</title>
        <authorList>
            <person name="Wong S.-K."/>
            <person name="Hamasaki K."/>
            <person name="Yoshizawa S."/>
        </authorList>
    </citation>
    <scope>NUCLEOTIDE SEQUENCE [LARGE SCALE GENOMIC DNA]</scope>
    <source>
        <strain evidence="7 8">SK-8</strain>
    </source>
</reference>
<evidence type="ECO:0000259" key="6">
    <source>
        <dbReference type="Pfam" id="PF07687"/>
    </source>
</evidence>
<dbReference type="GO" id="GO:0006526">
    <property type="term" value="P:L-arginine biosynthetic process"/>
    <property type="evidence" value="ECO:0007669"/>
    <property type="project" value="TreeGrafter"/>
</dbReference>
<dbReference type="STRING" id="1563681.BFP71_06320"/>
<evidence type="ECO:0000256" key="2">
    <source>
        <dbReference type="ARBA" id="ARBA00022723"/>
    </source>
</evidence>
<dbReference type="PANTHER" id="PTHR43808:SF31">
    <property type="entry name" value="N-ACETYL-L-CITRULLINE DEACETYLASE"/>
    <property type="match status" value="1"/>
</dbReference>
<gene>
    <name evidence="7" type="ORF">BFP71_06320</name>
</gene>
<dbReference type="InterPro" id="IPR050072">
    <property type="entry name" value="Peptidase_M20A"/>
</dbReference>
<keyword evidence="3" id="KW-0378">Hydrolase</keyword>
<dbReference type="PANTHER" id="PTHR43808">
    <property type="entry name" value="ACETYLORNITHINE DEACETYLASE"/>
    <property type="match status" value="1"/>
</dbReference>
<dbReference type="PROSITE" id="PS00758">
    <property type="entry name" value="ARGE_DAPE_CPG2_1"/>
    <property type="match status" value="1"/>
</dbReference>
<evidence type="ECO:0000313" key="8">
    <source>
        <dbReference type="Proteomes" id="UP000095552"/>
    </source>
</evidence>
<dbReference type="SUPFAM" id="SSF53187">
    <property type="entry name" value="Zn-dependent exopeptidases"/>
    <property type="match status" value="1"/>
</dbReference>
<organism evidence="7 8">
    <name type="scientific">Roseivirga misakiensis</name>
    <dbReference type="NCBI Taxonomy" id="1563681"/>
    <lineage>
        <taxon>Bacteria</taxon>
        <taxon>Pseudomonadati</taxon>
        <taxon>Bacteroidota</taxon>
        <taxon>Cytophagia</taxon>
        <taxon>Cytophagales</taxon>
        <taxon>Roseivirgaceae</taxon>
        <taxon>Roseivirga</taxon>
    </lineage>
</organism>
<proteinExistence type="predicted"/>
<dbReference type="InterPro" id="IPR011650">
    <property type="entry name" value="Peptidase_M20_dimer"/>
</dbReference>